<dbReference type="GeneID" id="66859670"/>
<organism evidence="1 2">
    <name type="scientific">Streptomyces rimosus subsp. rimosus</name>
    <dbReference type="NCBI Taxonomy" id="132474"/>
    <lineage>
        <taxon>Bacteria</taxon>
        <taxon>Bacillati</taxon>
        <taxon>Actinomycetota</taxon>
        <taxon>Actinomycetes</taxon>
        <taxon>Kitasatosporales</taxon>
        <taxon>Streptomycetaceae</taxon>
        <taxon>Streptomyces</taxon>
    </lineage>
</organism>
<accession>A0ABY3YYC3</accession>
<gene>
    <name evidence="1" type="ORF">SRIMR7_03800</name>
</gene>
<evidence type="ECO:0000313" key="2">
    <source>
        <dbReference type="Proteomes" id="UP000829494"/>
    </source>
</evidence>
<dbReference type="Proteomes" id="UP000829494">
    <property type="component" value="Chromosome"/>
</dbReference>
<protein>
    <recommendedName>
        <fullName evidence="3">Class IIb bacteriocin, lactobin A/cerein 7B family</fullName>
    </recommendedName>
</protein>
<proteinExistence type="predicted"/>
<evidence type="ECO:0008006" key="3">
    <source>
        <dbReference type="Google" id="ProtNLM"/>
    </source>
</evidence>
<reference evidence="1 2" key="1">
    <citation type="submission" date="2022-03" db="EMBL/GenBank/DDBJ databases">
        <title>Complete genome of Streptomyces rimosus ssp. rimosus R7 (=ATCC 10970).</title>
        <authorList>
            <person name="Beganovic S."/>
            <person name="Ruckert C."/>
            <person name="Busche T."/>
            <person name="Kalinowski J."/>
            <person name="Wittmann C."/>
        </authorList>
    </citation>
    <scope>NUCLEOTIDE SEQUENCE [LARGE SCALE GENOMIC DNA]</scope>
    <source>
        <strain evidence="1 2">R7</strain>
    </source>
</reference>
<dbReference type="NCBIfam" id="NF041808">
    <property type="entry name" value="daptide_123"/>
    <property type="match status" value="1"/>
</dbReference>
<keyword evidence="2" id="KW-1185">Reference proteome</keyword>
<name>A0ABY3YYC3_STRRM</name>
<dbReference type="RefSeq" id="WP_165417107.1">
    <property type="nucleotide sequence ID" value="NZ_CP043497.1"/>
</dbReference>
<evidence type="ECO:0000313" key="1">
    <source>
        <dbReference type="EMBL" id="UNZ01254.1"/>
    </source>
</evidence>
<dbReference type="EMBL" id="CP094298">
    <property type="protein sequence ID" value="UNZ01254.1"/>
    <property type="molecule type" value="Genomic_DNA"/>
</dbReference>
<sequence>MQEIEKIQPVLELGMQELEAMDAPGWWTAAGVSAGVVVSASAAYGSAALSAAAIT</sequence>